<proteinExistence type="inferred from homology"/>
<dbReference type="Pfam" id="PF22629">
    <property type="entry name" value="ACT_AHAS_ss"/>
    <property type="match status" value="1"/>
</dbReference>
<dbReference type="GO" id="GO:0006571">
    <property type="term" value="P:tyrosine biosynthetic process"/>
    <property type="evidence" value="ECO:0007669"/>
    <property type="project" value="UniProtKB-UniPathway"/>
</dbReference>
<dbReference type="SUPFAM" id="SSF48179">
    <property type="entry name" value="6-phosphogluconate dehydrogenase C-terminal domain-like"/>
    <property type="match status" value="1"/>
</dbReference>
<evidence type="ECO:0000256" key="4">
    <source>
        <dbReference type="ARBA" id="ARBA00016891"/>
    </source>
</evidence>
<dbReference type="InterPro" id="IPR046825">
    <property type="entry name" value="PDH_C"/>
</dbReference>
<dbReference type="SUPFAM" id="SSF55021">
    <property type="entry name" value="ACT-like"/>
    <property type="match status" value="1"/>
</dbReference>
<protein>
    <recommendedName>
        <fullName evidence="4">Prephenate dehydrogenase</fullName>
        <ecNumber evidence="3">1.3.1.12</ecNumber>
    </recommendedName>
</protein>
<dbReference type="FunFam" id="3.40.50.720:FF:000208">
    <property type="entry name" value="Prephenate dehydrogenase"/>
    <property type="match status" value="1"/>
</dbReference>
<dbReference type="SMR" id="A0A0F7RHD2"/>
<keyword evidence="8" id="KW-0028">Amino-acid biosynthesis</keyword>
<dbReference type="InterPro" id="IPR008927">
    <property type="entry name" value="6-PGluconate_DH-like_C_sf"/>
</dbReference>
<dbReference type="GO" id="GO:0008977">
    <property type="term" value="F:prephenate dehydrogenase (NAD+) activity"/>
    <property type="evidence" value="ECO:0007669"/>
    <property type="project" value="UniProtKB-EC"/>
</dbReference>
<dbReference type="PANTHER" id="PTHR21363">
    <property type="entry name" value="PREPHENATE DEHYDROGENASE"/>
    <property type="match status" value="1"/>
</dbReference>
<reference evidence="10 11" key="1">
    <citation type="journal article" date="2003" name="Nature">
        <title>The genome sequence of Bacillus anthracis Ames and comparison to closely related bacteria.</title>
        <authorList>
            <person name="Read T.D."/>
            <person name="Peterson S.N."/>
            <person name="Tourasse N."/>
            <person name="Baillie L.W."/>
            <person name="Paulsen I.T."/>
            <person name="Nelson K.E."/>
            <person name="Tettelin H."/>
            <person name="Fouts D.E."/>
            <person name="Eisen J.A."/>
            <person name="Gill S.R."/>
            <person name="Holtzapple E.K."/>
            <person name="Okstad O.A."/>
            <person name="Helgason E."/>
            <person name="Rilstone J."/>
            <person name="Wu M."/>
            <person name="Kolonay J.F."/>
            <person name="Beanan M.J."/>
            <person name="Dodson R.J."/>
            <person name="Brinkac L.M."/>
            <person name="Gwinn M."/>
            <person name="DeBoy R.T."/>
            <person name="Madpu R."/>
            <person name="Daugherty S.C."/>
            <person name="Durkin A.S."/>
            <person name="Haft D.H."/>
            <person name="Nelson W.C."/>
            <person name="Peterson J.D."/>
            <person name="Pop M."/>
            <person name="Khouri H.M."/>
            <person name="Radune D."/>
            <person name="Benton J.L."/>
            <person name="Mahamoud Y."/>
            <person name="Jiang L."/>
            <person name="Hance I.R."/>
            <person name="Weidman J.F."/>
            <person name="Berry K.J."/>
            <person name="Plaut R.D."/>
            <person name="Wolf A.M."/>
            <person name="Watkins K.L."/>
            <person name="Nierman W.C."/>
            <person name="Hazen A."/>
            <person name="Cline R."/>
            <person name="Redmond C."/>
            <person name="Thwaite J.E."/>
            <person name="White O."/>
            <person name="Salzberg S.L."/>
            <person name="Thomason B."/>
            <person name="Friedlander A.M."/>
            <person name="Koehler T.M."/>
            <person name="Hanna P.C."/>
            <person name="Kolsto A.B."/>
            <person name="Fraser C.M."/>
        </authorList>
    </citation>
    <scope>NUCLEOTIDE SEQUENCE [LARGE SCALE GENOMIC DNA]</scope>
    <source>
        <strain evidence="11">Ames / isolate Porton</strain>
    </source>
</reference>
<dbReference type="Gene3D" id="1.10.3660.10">
    <property type="entry name" value="6-phosphogluconate dehydrogenase C-terminal like domain"/>
    <property type="match status" value="1"/>
</dbReference>
<evidence type="ECO:0000256" key="8">
    <source>
        <dbReference type="ARBA" id="ARBA00023141"/>
    </source>
</evidence>
<keyword evidence="8" id="KW-0057">Aromatic amino acid biosynthesis</keyword>
<evidence type="ECO:0000256" key="2">
    <source>
        <dbReference type="ARBA" id="ARBA00007964"/>
    </source>
</evidence>
<comment type="catalytic activity">
    <reaction evidence="9">
        <text>prephenate + NAD(+) = 3-(4-hydroxyphenyl)pyruvate + CO2 + NADH</text>
        <dbReference type="Rhea" id="RHEA:13869"/>
        <dbReference type="ChEBI" id="CHEBI:16526"/>
        <dbReference type="ChEBI" id="CHEBI:29934"/>
        <dbReference type="ChEBI" id="CHEBI:36242"/>
        <dbReference type="ChEBI" id="CHEBI:57540"/>
        <dbReference type="ChEBI" id="CHEBI:57945"/>
        <dbReference type="EC" id="1.3.1.12"/>
    </reaction>
</comment>
<dbReference type="Gene3D" id="3.40.50.720">
    <property type="entry name" value="NAD(P)-binding Rossmann-like Domain"/>
    <property type="match status" value="1"/>
</dbReference>
<evidence type="ECO:0000313" key="10">
    <source>
        <dbReference type="EMBL" id="AAP26775.1"/>
    </source>
</evidence>
<keyword evidence="5" id="KW-0827">Tyrosine biosynthesis</keyword>
<keyword evidence="6 10" id="KW-0560">Oxidoreductase</keyword>
<dbReference type="PROSITE" id="PS51176">
    <property type="entry name" value="PDH_ADH"/>
    <property type="match status" value="1"/>
</dbReference>
<evidence type="ECO:0000256" key="6">
    <source>
        <dbReference type="ARBA" id="ARBA00023002"/>
    </source>
</evidence>
<organism evidence="10 11">
    <name type="scientific">Bacillus anthracis</name>
    <name type="common">anthrax bacterium</name>
    <dbReference type="NCBI Taxonomy" id="1392"/>
    <lineage>
        <taxon>Bacteria</taxon>
        <taxon>Bacillati</taxon>
        <taxon>Bacillota</taxon>
        <taxon>Bacilli</taxon>
        <taxon>Bacillales</taxon>
        <taxon>Bacillaceae</taxon>
        <taxon>Bacillus</taxon>
        <taxon>Bacillus cereus group</taxon>
    </lineage>
</organism>
<sequence length="378" mass="42372">MKIKKESLEMRQMRKKVVLIGTGLIGGSLALAIKKDHDVTITGYDIFQEQVERAKELHVVDEIAVDLQHACEEAHLIVFASPVEETKKLLHKLASFHLREDVIVTDVGSTKGSIMNEAEALFSKEISFIGGHPMAGSHKTGVESAKAHLFENAFYILTPMHHVPNEHVEELKDWLKGTGSHFLVLNTEEHDYVTGIVSHFPHLIAAGLVKQVEKHAGDNPLIHQLAAGGFKDITRIASSSPKMWSDIVKQNREHLMVLLKEWISEMEDLYDTVSSGDAGEIQNYFADAKEYRDSLPVRKRGAIPAYHDLYVDVLDKVGALAHVTSILAREEISITNLQILEAREGLLGVLRISFQREEDRMKAKLALGEEKYQTYETI</sequence>
<dbReference type="CDD" id="cd04909">
    <property type="entry name" value="ACT_PDH-BS"/>
    <property type="match status" value="1"/>
</dbReference>
<dbReference type="PROSITE" id="PS51671">
    <property type="entry name" value="ACT"/>
    <property type="match status" value="1"/>
</dbReference>
<evidence type="ECO:0000256" key="5">
    <source>
        <dbReference type="ARBA" id="ARBA00022498"/>
    </source>
</evidence>
<evidence type="ECO:0000313" key="11">
    <source>
        <dbReference type="Proteomes" id="UP000000427"/>
    </source>
</evidence>
<evidence type="ECO:0000256" key="3">
    <source>
        <dbReference type="ARBA" id="ARBA00012068"/>
    </source>
</evidence>
<keyword evidence="7" id="KW-0520">NAD</keyword>
<dbReference type="Pfam" id="PF20463">
    <property type="entry name" value="PDH_C"/>
    <property type="match status" value="1"/>
</dbReference>
<comment type="pathway">
    <text evidence="1">Amino-acid biosynthesis; L-tyrosine biosynthesis; (4-hydroxyphenyl)pyruvate from prephenate (NAD(+) route): step 1/1.</text>
</comment>
<gene>
    <name evidence="10" type="primary">tyrA</name>
    <name evidence="10" type="ordered locus">BA_2954</name>
</gene>
<dbReference type="InterPro" id="IPR054480">
    <property type="entry name" value="AHAS_small-like_ACT"/>
</dbReference>
<dbReference type="SUPFAM" id="SSF51735">
    <property type="entry name" value="NAD(P)-binding Rossmann-fold domains"/>
    <property type="match status" value="1"/>
</dbReference>
<dbReference type="GO" id="GO:0004665">
    <property type="term" value="F:prephenate dehydrogenase (NADP+) activity"/>
    <property type="evidence" value="ECO:0007669"/>
    <property type="project" value="InterPro"/>
</dbReference>
<dbReference type="EC" id="1.3.1.12" evidence="3"/>
<dbReference type="Proteomes" id="UP000000427">
    <property type="component" value="Chromosome"/>
</dbReference>
<dbReference type="InterPro" id="IPR003099">
    <property type="entry name" value="Prephen_DH"/>
</dbReference>
<comment type="similarity">
    <text evidence="2">Belongs to the prephenate/arogenate dehydrogenase family.</text>
</comment>
<evidence type="ECO:0000256" key="9">
    <source>
        <dbReference type="ARBA" id="ARBA00049260"/>
    </source>
</evidence>
<evidence type="ECO:0000256" key="7">
    <source>
        <dbReference type="ARBA" id="ARBA00023027"/>
    </source>
</evidence>
<evidence type="ECO:0000256" key="1">
    <source>
        <dbReference type="ARBA" id="ARBA00005067"/>
    </source>
</evidence>
<accession>A0A0F7RHD2</accession>
<dbReference type="InterPro" id="IPR050812">
    <property type="entry name" value="Preph/Arog_dehydrog"/>
</dbReference>
<dbReference type="Pfam" id="PF02153">
    <property type="entry name" value="PDH_N"/>
    <property type="match status" value="1"/>
</dbReference>
<dbReference type="InterPro" id="IPR045865">
    <property type="entry name" value="ACT-like_dom_sf"/>
</dbReference>
<dbReference type="NCBIfam" id="NF005107">
    <property type="entry name" value="PRK06545.1-5"/>
    <property type="match status" value="1"/>
</dbReference>
<dbReference type="InterPro" id="IPR002912">
    <property type="entry name" value="ACT_dom"/>
</dbReference>
<dbReference type="FunFam" id="1.10.3660.10:FF:000007">
    <property type="entry name" value="Prephenate dehydrogenase"/>
    <property type="match status" value="1"/>
</dbReference>
<dbReference type="EMBL" id="AE016879">
    <property type="protein sequence ID" value="AAP26775.1"/>
    <property type="molecule type" value="Genomic_DNA"/>
</dbReference>
<dbReference type="GO" id="GO:0070403">
    <property type="term" value="F:NAD+ binding"/>
    <property type="evidence" value="ECO:0007669"/>
    <property type="project" value="InterPro"/>
</dbReference>
<dbReference type="InterPro" id="IPR036291">
    <property type="entry name" value="NAD(P)-bd_dom_sf"/>
</dbReference>
<dbReference type="PANTHER" id="PTHR21363:SF0">
    <property type="entry name" value="PREPHENATE DEHYDROGENASE [NADP(+)]"/>
    <property type="match status" value="1"/>
</dbReference>
<name>A0A0F7RHD2_BACAN</name>
<dbReference type="InterPro" id="IPR046826">
    <property type="entry name" value="PDH_N"/>
</dbReference>
<dbReference type="KEGG" id="ban:BA_2954"/>
<dbReference type="AlphaFoldDB" id="A0A0F7RHD2"/>
<dbReference type="UniPathway" id="UPA00122">
    <property type="reaction ID" value="UER00961"/>
</dbReference>
<dbReference type="NCBIfam" id="NF005104">
    <property type="entry name" value="PRK06545.1-1"/>
    <property type="match status" value="1"/>
</dbReference>